<evidence type="ECO:0000256" key="5">
    <source>
        <dbReference type="ARBA" id="ARBA00023136"/>
    </source>
</evidence>
<evidence type="ECO:0008006" key="10">
    <source>
        <dbReference type="Google" id="ProtNLM"/>
    </source>
</evidence>
<comment type="similarity">
    <text evidence="2">Belongs to the multi antimicrobial extrusion (MATE) (TC 2.A.66.1) family.</text>
</comment>
<dbReference type="InterPro" id="IPR002528">
    <property type="entry name" value="MATE_fam"/>
</dbReference>
<dbReference type="Proteomes" id="UP000646827">
    <property type="component" value="Unassembled WGS sequence"/>
</dbReference>
<feature type="transmembrane region" description="Helical" evidence="7">
    <location>
        <begin position="246"/>
        <end position="268"/>
    </location>
</feature>
<keyword evidence="9" id="KW-1185">Reference proteome</keyword>
<sequence length="522" mass="58240">MGRIKKDDKTIKEQQDQEEMNTNAINKNSERTALLSSSLSKIPTSEYANYDNIISPPAKTSHVEHAKWLIQKCTPLLTTTLLHQFTKWVVIISAGHLGSVELGAIALAHVFENLSSKLTTWSFRNALSTLCSQAWTGAENKTLVGVYLQRGYILYFLMNIPIGVMWTNSNYIFKLLKQDQDVSQSTEIYLLYQFPGYIAHGCYVLLMGYLQAQGIMQATVFVLTLSLPLYIVFNYILVYYIDLEIIGISLALTLNYFTILGLLALYAAKIEGYHGWGGWSRQCLQEWSPILHYYFPASVGSLWGMISEAIITFSVSYLGKTELAAQAILLRSSLTMFAPGRALKNILATRIGNQLGIGSPNDARRAYFVGGSVGLVLGIFFTIVLMVCQNSYAYMFTSDDSVAVAVSSVIPVFAVTQTADMFRSVTTGVLQGVGRQKELAIISFLSDFVFALPLCYIFTFWLNGGLIGLWSGIACGYFVTAIVQILYIFVKIDWIIESERARKCIAVQQDKLNNRTGRDRLD</sequence>
<evidence type="ECO:0000256" key="6">
    <source>
        <dbReference type="SAM" id="MobiDB-lite"/>
    </source>
</evidence>
<reference evidence="8 9" key="1">
    <citation type="submission" date="2020-12" db="EMBL/GenBank/DDBJ databases">
        <title>Metabolic potential, ecology and presence of endohyphal bacteria is reflected in genomic diversity of Mucoromycotina.</title>
        <authorList>
            <person name="Muszewska A."/>
            <person name="Okrasinska A."/>
            <person name="Steczkiewicz K."/>
            <person name="Drgas O."/>
            <person name="Orlowska M."/>
            <person name="Perlinska-Lenart U."/>
            <person name="Aleksandrzak-Piekarczyk T."/>
            <person name="Szatraj K."/>
            <person name="Zielenkiewicz U."/>
            <person name="Pilsyk S."/>
            <person name="Malc E."/>
            <person name="Mieczkowski P."/>
            <person name="Kruszewska J.S."/>
            <person name="Biernat P."/>
            <person name="Pawlowska J."/>
        </authorList>
    </citation>
    <scope>NUCLEOTIDE SEQUENCE [LARGE SCALE GENOMIC DNA]</scope>
    <source>
        <strain evidence="8 9">CBS 142.35</strain>
    </source>
</reference>
<proteinExistence type="inferred from homology"/>
<protein>
    <recommendedName>
        <fullName evidence="10">MATE efflux family protein</fullName>
    </recommendedName>
</protein>
<gene>
    <name evidence="8" type="ORF">INT45_001885</name>
</gene>
<feature type="transmembrane region" description="Helical" evidence="7">
    <location>
        <begin position="467"/>
        <end position="490"/>
    </location>
</feature>
<evidence type="ECO:0000256" key="2">
    <source>
        <dbReference type="ARBA" id="ARBA00010199"/>
    </source>
</evidence>
<dbReference type="GO" id="GO:0015297">
    <property type="term" value="F:antiporter activity"/>
    <property type="evidence" value="ECO:0007669"/>
    <property type="project" value="InterPro"/>
</dbReference>
<feature type="transmembrane region" description="Helical" evidence="7">
    <location>
        <begin position="402"/>
        <end position="419"/>
    </location>
</feature>
<dbReference type="InterPro" id="IPR045069">
    <property type="entry name" value="MATE_euk"/>
</dbReference>
<feature type="transmembrane region" description="Helical" evidence="7">
    <location>
        <begin position="151"/>
        <end position="168"/>
    </location>
</feature>
<dbReference type="OrthoDB" id="2126698at2759"/>
<dbReference type="GO" id="GO:0016020">
    <property type="term" value="C:membrane"/>
    <property type="evidence" value="ECO:0007669"/>
    <property type="project" value="UniProtKB-SubCell"/>
</dbReference>
<dbReference type="EMBL" id="JAEPRB010000156">
    <property type="protein sequence ID" value="KAG2219986.1"/>
    <property type="molecule type" value="Genomic_DNA"/>
</dbReference>
<feature type="transmembrane region" description="Helical" evidence="7">
    <location>
        <begin position="218"/>
        <end position="240"/>
    </location>
</feature>
<evidence type="ECO:0000313" key="9">
    <source>
        <dbReference type="Proteomes" id="UP000646827"/>
    </source>
</evidence>
<keyword evidence="5 7" id="KW-0472">Membrane</keyword>
<keyword evidence="4 7" id="KW-1133">Transmembrane helix</keyword>
<dbReference type="NCBIfam" id="TIGR00797">
    <property type="entry name" value="matE"/>
    <property type="match status" value="1"/>
</dbReference>
<feature type="transmembrane region" description="Helical" evidence="7">
    <location>
        <begin position="188"/>
        <end position="206"/>
    </location>
</feature>
<evidence type="ECO:0000256" key="3">
    <source>
        <dbReference type="ARBA" id="ARBA00022692"/>
    </source>
</evidence>
<evidence type="ECO:0000256" key="1">
    <source>
        <dbReference type="ARBA" id="ARBA00004141"/>
    </source>
</evidence>
<comment type="caution">
    <text evidence="8">The sequence shown here is derived from an EMBL/GenBank/DDBJ whole genome shotgun (WGS) entry which is preliminary data.</text>
</comment>
<evidence type="ECO:0000256" key="4">
    <source>
        <dbReference type="ARBA" id="ARBA00022989"/>
    </source>
</evidence>
<dbReference type="GO" id="GO:1990961">
    <property type="term" value="P:xenobiotic detoxification by transmembrane export across the plasma membrane"/>
    <property type="evidence" value="ECO:0007669"/>
    <property type="project" value="InterPro"/>
</dbReference>
<feature type="transmembrane region" description="Helical" evidence="7">
    <location>
        <begin position="439"/>
        <end position="461"/>
    </location>
</feature>
<keyword evidence="3 7" id="KW-0812">Transmembrane</keyword>
<feature type="transmembrane region" description="Helical" evidence="7">
    <location>
        <begin position="366"/>
        <end position="387"/>
    </location>
</feature>
<feature type="compositionally biased region" description="Basic and acidic residues" evidence="6">
    <location>
        <begin position="1"/>
        <end position="15"/>
    </location>
</feature>
<dbReference type="AlphaFoldDB" id="A0A8H7RZH5"/>
<name>A0A8H7RZH5_9FUNG</name>
<organism evidence="8 9">
    <name type="scientific">Circinella minor</name>
    <dbReference type="NCBI Taxonomy" id="1195481"/>
    <lineage>
        <taxon>Eukaryota</taxon>
        <taxon>Fungi</taxon>
        <taxon>Fungi incertae sedis</taxon>
        <taxon>Mucoromycota</taxon>
        <taxon>Mucoromycotina</taxon>
        <taxon>Mucoromycetes</taxon>
        <taxon>Mucorales</taxon>
        <taxon>Lichtheimiaceae</taxon>
        <taxon>Circinella</taxon>
    </lineage>
</organism>
<dbReference type="CDD" id="cd13132">
    <property type="entry name" value="MATE_eukaryotic"/>
    <property type="match status" value="1"/>
</dbReference>
<dbReference type="Pfam" id="PF01554">
    <property type="entry name" value="MatE"/>
    <property type="match status" value="2"/>
</dbReference>
<comment type="subcellular location">
    <subcellularLocation>
        <location evidence="1">Membrane</location>
        <topology evidence="1">Multi-pass membrane protein</topology>
    </subcellularLocation>
</comment>
<accession>A0A8H7RZH5</accession>
<evidence type="ECO:0000256" key="7">
    <source>
        <dbReference type="SAM" id="Phobius"/>
    </source>
</evidence>
<evidence type="ECO:0000313" key="8">
    <source>
        <dbReference type="EMBL" id="KAG2219986.1"/>
    </source>
</evidence>
<feature type="region of interest" description="Disordered" evidence="6">
    <location>
        <begin position="1"/>
        <end position="21"/>
    </location>
</feature>
<dbReference type="GO" id="GO:0042910">
    <property type="term" value="F:xenobiotic transmembrane transporter activity"/>
    <property type="evidence" value="ECO:0007669"/>
    <property type="project" value="InterPro"/>
</dbReference>
<dbReference type="PANTHER" id="PTHR11206">
    <property type="entry name" value="MULTIDRUG RESISTANCE PROTEIN"/>
    <property type="match status" value="1"/>
</dbReference>